<dbReference type="AlphaFoldDB" id="A8BCE6"/>
<dbReference type="VEuPathDB" id="GiardiaDB:GL50803_8854"/>
<dbReference type="GeneID" id="5700794"/>
<evidence type="ECO:0000313" key="1">
    <source>
        <dbReference type="EMBL" id="KAE8301387.1"/>
    </source>
</evidence>
<reference evidence="1 2" key="1">
    <citation type="journal article" date="2007" name="Science">
        <title>Genomic minimalism in the early diverging intestinal parasite Giardia lamblia.</title>
        <authorList>
            <person name="Morrison H.G."/>
            <person name="McArthur A.G."/>
            <person name="Gillin F.D."/>
            <person name="Aley S.B."/>
            <person name="Adam R.D."/>
            <person name="Olsen G.J."/>
            <person name="Best A.A."/>
            <person name="Cande W.Z."/>
            <person name="Chen F."/>
            <person name="Cipriano M.J."/>
            <person name="Davids B.J."/>
            <person name="Dawson S.C."/>
            <person name="Elmendorf H.G."/>
            <person name="Hehl A.B."/>
            <person name="Holder M.E."/>
            <person name="Huse S.M."/>
            <person name="Kim U.U."/>
            <person name="Lasek-Nesselquist E."/>
            <person name="Manning G."/>
            <person name="Nigam A."/>
            <person name="Nixon J.E."/>
            <person name="Palm D."/>
            <person name="Passamaneck N.E."/>
            <person name="Prabhu A."/>
            <person name="Reich C.I."/>
            <person name="Reiner D.S."/>
            <person name="Samuelson J."/>
            <person name="Svard S.G."/>
            <person name="Sogin M.L."/>
        </authorList>
    </citation>
    <scope>NUCLEOTIDE SEQUENCE [LARGE SCALE GENOMIC DNA]</scope>
    <source>
        <strain evidence="1 2">WB C6</strain>
    </source>
</reference>
<dbReference type="RefSeq" id="XP_001707885.1">
    <property type="nucleotide sequence ID" value="XM_001707833.1"/>
</dbReference>
<comment type="caution">
    <text evidence="1">The sequence shown here is derived from an EMBL/GenBank/DDBJ whole genome shotgun (WGS) entry which is preliminary data.</text>
</comment>
<protein>
    <submittedName>
        <fullName evidence="1">Uncharacterized protein</fullName>
    </submittedName>
</protein>
<organism evidence="1 2">
    <name type="scientific">Giardia intestinalis (strain ATCC 50803 / WB clone C6)</name>
    <name type="common">Giardia lamblia</name>
    <dbReference type="NCBI Taxonomy" id="184922"/>
    <lineage>
        <taxon>Eukaryota</taxon>
        <taxon>Metamonada</taxon>
        <taxon>Diplomonadida</taxon>
        <taxon>Hexamitidae</taxon>
        <taxon>Giardiinae</taxon>
        <taxon>Giardia</taxon>
    </lineage>
</organism>
<dbReference type="STRING" id="184922.A8BCE6"/>
<sequence length="638" mass="70192">MSGAGSDIFTTLGFFSRAVIVGNEVLALAMEQKTDSIAASNILEGTTYSSANSCSVWALLEKKMAFISPGTLLYHDVDLRSLVLVLGSTIQFYERKAEEQLTYAAVSRHKAGAFIPVRALLVEENGDKLLIYLGLSNQRTLTESASSLYVSKTDYKCPGRLARMFYGCCVFNLTKNQLISERITPIKRKSPILDLLYDAHNSTVVIKYLNHSAEPLMLTIDLNNSYTLVAQQGKNIEYTTFDGTPVFPTRCPQDPSDTIHASFIGPVSKPEVSATRLPLGDGITLDLLTCNVTYETIYHVYTLDLTLSTTGSAAAGYSTALQDTLKDTVGFLSPDNKVLFLHDRITKALRYTTVSELRNRVRMALSAHAISPWSDEHKAYFESFPVGQHSGAVEASSVVVTAKEYTQYRVHLMSLSPNNAAAHTLLSLTRESALEHAEKTQAQEDLIKAMSKRIEELEEKLEKSLKASGPTRANLTEMLEQTQKRVDDLENMFVNIQEDGILAIPGAVESMSNKITALEQHEKDLKSLVTLNNSIIQDKLSKVDSQIAVLDQNIDEVRSLVPVFDESFSDDEVASIKSPSEPNDEVEGFTNKLEAEHLVLPFSDMEFEPNSVALPFCASTAGQIDAEDPASLLTTADL</sequence>
<gene>
    <name evidence="1" type="ORF">GL50803_008854</name>
</gene>
<dbReference type="HOGENOM" id="CLU_429277_0_0_1"/>
<dbReference type="KEGG" id="gla:GL50803_008854"/>
<keyword evidence="2" id="KW-1185">Reference proteome</keyword>
<name>A8BCE6_GIAIC</name>
<evidence type="ECO:0000313" key="2">
    <source>
        <dbReference type="Proteomes" id="UP000001548"/>
    </source>
</evidence>
<accession>A8BCE6</accession>
<dbReference type="EMBL" id="AACB03000005">
    <property type="protein sequence ID" value="KAE8301387.1"/>
    <property type="molecule type" value="Genomic_DNA"/>
</dbReference>
<proteinExistence type="predicted"/>
<dbReference type="Proteomes" id="UP000001548">
    <property type="component" value="Unassembled WGS sequence"/>
</dbReference>
<dbReference type="OMA" id="RLARMFY"/>